<feature type="signal peptide" evidence="1">
    <location>
        <begin position="1"/>
        <end position="23"/>
    </location>
</feature>
<organism evidence="3 4">
    <name type="scientific">Bdellovibrio bacteriovorus</name>
    <dbReference type="NCBI Taxonomy" id="959"/>
    <lineage>
        <taxon>Bacteria</taxon>
        <taxon>Pseudomonadati</taxon>
        <taxon>Bdellovibrionota</taxon>
        <taxon>Bdellovibrionia</taxon>
        <taxon>Bdellovibrionales</taxon>
        <taxon>Pseudobdellovibrionaceae</taxon>
        <taxon>Bdellovibrio</taxon>
    </lineage>
</organism>
<keyword evidence="1" id="KW-0732">Signal</keyword>
<evidence type="ECO:0000313" key="4">
    <source>
        <dbReference type="Proteomes" id="UP000075320"/>
    </source>
</evidence>
<dbReference type="OrthoDB" id="5290033at2"/>
<protein>
    <recommendedName>
        <fullName evidence="2">Phosphatidate phosphatase APP1 catalytic domain-containing protein</fullName>
    </recommendedName>
</protein>
<dbReference type="PANTHER" id="PTHR28208:SF3">
    <property type="entry name" value="PHOSPHATIDATE PHOSPHATASE APP1"/>
    <property type="match status" value="1"/>
</dbReference>
<feature type="chain" id="PRO_5007572731" description="Phosphatidate phosphatase APP1 catalytic domain-containing protein" evidence="1">
    <location>
        <begin position="24"/>
        <end position="273"/>
    </location>
</feature>
<feature type="domain" description="Phosphatidate phosphatase APP1 catalytic" evidence="2">
    <location>
        <begin position="27"/>
        <end position="154"/>
    </location>
</feature>
<evidence type="ECO:0000313" key="3">
    <source>
        <dbReference type="EMBL" id="KYG63972.1"/>
    </source>
</evidence>
<dbReference type="PROSITE" id="PS51257">
    <property type="entry name" value="PROKAR_LIPOPROTEIN"/>
    <property type="match status" value="1"/>
</dbReference>
<dbReference type="AlphaFoldDB" id="A0A150WJS7"/>
<dbReference type="EMBL" id="LUKE01000003">
    <property type="protein sequence ID" value="KYG63972.1"/>
    <property type="molecule type" value="Genomic_DNA"/>
</dbReference>
<dbReference type="Proteomes" id="UP000075320">
    <property type="component" value="Unassembled WGS sequence"/>
</dbReference>
<dbReference type="Pfam" id="PF09949">
    <property type="entry name" value="APP1_cat"/>
    <property type="match status" value="1"/>
</dbReference>
<proteinExistence type="predicted"/>
<gene>
    <name evidence="3" type="ORF">AZI86_14275</name>
</gene>
<accession>A0A150WJS7</accession>
<reference evidence="3 4" key="1">
    <citation type="submission" date="2016-03" db="EMBL/GenBank/DDBJ databases">
        <authorList>
            <person name="Ploux O."/>
        </authorList>
    </citation>
    <scope>NUCLEOTIDE SEQUENCE [LARGE SCALE GENOMIC DNA]</scope>
    <source>
        <strain evidence="3 4">R0</strain>
    </source>
</reference>
<dbReference type="RefSeq" id="WP_061835902.1">
    <property type="nucleotide sequence ID" value="NZ_LUKE01000003.1"/>
</dbReference>
<dbReference type="GO" id="GO:0008195">
    <property type="term" value="F:phosphatidate phosphatase activity"/>
    <property type="evidence" value="ECO:0007669"/>
    <property type="project" value="InterPro"/>
</dbReference>
<name>A0A150WJS7_BDEBC</name>
<keyword evidence="4" id="KW-1185">Reference proteome</keyword>
<sequence>MKHGLFSFLVAFLVTVSCSFASAQTLLVSDVDDTIKLAHVQSYKDMIYYAFDDSSRFMGMSDLYNLIVQDNPDMQVVYLSRAPTWIMKKRHLSLLKKGLFPEGRYIGRSSLSRSTHKVDALREVIEEFKPKKVVLIGDNGEADPAVYAQIGEEYRASGIQFFQFIRIVYSKSVYTPVKPATLISSQTGFVTPIEISLELESQGLLHKTSVEKLLATKGADLSNPDLKERNGEYAFPYFVDCSSFQWRWDGRLAEFAELLVLKTRIFKRCGLNP</sequence>
<evidence type="ECO:0000259" key="2">
    <source>
        <dbReference type="Pfam" id="PF09949"/>
    </source>
</evidence>
<evidence type="ECO:0000256" key="1">
    <source>
        <dbReference type="SAM" id="SignalP"/>
    </source>
</evidence>
<comment type="caution">
    <text evidence="3">The sequence shown here is derived from an EMBL/GenBank/DDBJ whole genome shotgun (WGS) entry which is preliminary data.</text>
</comment>
<dbReference type="InterPro" id="IPR019236">
    <property type="entry name" value="APP1_cat"/>
</dbReference>
<dbReference type="PANTHER" id="PTHR28208">
    <property type="entry name" value="PHOSPHATIDATE PHOSPHATASE APP1"/>
    <property type="match status" value="1"/>
</dbReference>
<dbReference type="InterPro" id="IPR052935">
    <property type="entry name" value="Mg2+_PAP"/>
</dbReference>